<dbReference type="EMBL" id="JAJGCB010000011">
    <property type="protein sequence ID" value="KAJ8990117.1"/>
    <property type="molecule type" value="Genomic_DNA"/>
</dbReference>
<reference evidence="7" key="1">
    <citation type="submission" date="2023-01" db="EMBL/GenBank/DDBJ databases">
        <title>Exophiala dermititidis isolated from Cystic Fibrosis Patient.</title>
        <authorList>
            <person name="Kurbessoian T."/>
            <person name="Crocker A."/>
            <person name="Murante D."/>
            <person name="Hogan D.A."/>
            <person name="Stajich J.E."/>
        </authorList>
    </citation>
    <scope>NUCLEOTIDE SEQUENCE</scope>
    <source>
        <strain evidence="7">Ex8</strain>
    </source>
</reference>
<dbReference type="Pfam" id="PF13515">
    <property type="entry name" value="FUSC_2"/>
    <property type="match status" value="1"/>
</dbReference>
<dbReference type="InterPro" id="IPR049453">
    <property type="entry name" value="Memb_transporter_dom"/>
</dbReference>
<feature type="transmembrane region" description="Helical" evidence="5">
    <location>
        <begin position="348"/>
        <end position="367"/>
    </location>
</feature>
<feature type="transmembrane region" description="Helical" evidence="5">
    <location>
        <begin position="277"/>
        <end position="304"/>
    </location>
</feature>
<name>A0AAN6EUL9_EXODE</name>
<dbReference type="PANTHER" id="PTHR37994:SF4">
    <property type="entry name" value="ER TRANSPORTER 6TM N-TERMINAL DOMAIN-CONTAINING PROTEIN-RELATED"/>
    <property type="match status" value="1"/>
</dbReference>
<feature type="domain" description="Integral membrane bound transporter" evidence="6">
    <location>
        <begin position="261"/>
        <end position="408"/>
    </location>
</feature>
<sequence>MLPSAGICMLPDILKELSDNWVQEDESLPQEVWKSFLANFGKELAKSAEFVALGIQHAFVVLGIASSEREGQVAVTSHAHQQPDIEKPAEELVPGDPSFALQFERSVRDFYDQCRNRLVTASPARGDAEAHIQSDTLDSLPNERYTEESLIFLFLQHLTYALLQASVDIVRFAESGVTTQRMRYNRMILPTARGVLWSLTKHDDDKSSSQTAKDHRNPEHLPATNLWERSGTVLGFVPHVLASEQSSFGFRAAAASFSVAILAYLRQTQTFFFEQRLIWVLIVIVIGMSPTSGASLFSFAVRILGTIISLALSLTIWYIVIGHTVGVIVLLYLGNIFGYYFYVKYPKLFGPSVISIVTLNVIVAYELQVNKLGIPRAESSGQPYYPIYLFGTYKLACVIVGCAIALVWTIFPYPLSSGSQARKVLGRSLFVLANFYSCIHTTIHLWITRSPQEDPPVSRALNVAQDKLFADEMRLLALLRVHTHFTKFNPRLGGKFPASIYRSIIADIRTILISMALMVQSTRGMNGPSAQRELEWLPKLSQAIESTSFNSQTTTSLLCHFSAAVANELALPPYLSPPASFGIAREVRKLNLGLLDVSNADNPFFSAFASLEVLNALMSASLTRLARYGRYAFNIGCQFANKVQQCQAPGRRNLL</sequence>
<evidence type="ECO:0000259" key="6">
    <source>
        <dbReference type="Pfam" id="PF13515"/>
    </source>
</evidence>
<dbReference type="PANTHER" id="PTHR37994">
    <property type="entry name" value="ARAE_2_N DOMAIN-CONTAINING PROTEIN-RELATED"/>
    <property type="match status" value="1"/>
</dbReference>
<evidence type="ECO:0000256" key="4">
    <source>
        <dbReference type="ARBA" id="ARBA00023136"/>
    </source>
</evidence>
<accession>A0AAN6EUL9</accession>
<feature type="transmembrane region" description="Helical" evidence="5">
    <location>
        <begin position="429"/>
        <end position="447"/>
    </location>
</feature>
<comment type="subcellular location">
    <subcellularLocation>
        <location evidence="1">Membrane</location>
        <topology evidence="1">Multi-pass membrane protein</topology>
    </subcellularLocation>
</comment>
<dbReference type="GO" id="GO:0016020">
    <property type="term" value="C:membrane"/>
    <property type="evidence" value="ECO:0007669"/>
    <property type="project" value="UniProtKB-SubCell"/>
</dbReference>
<feature type="transmembrane region" description="Helical" evidence="5">
    <location>
        <begin position="387"/>
        <end position="408"/>
    </location>
</feature>
<evidence type="ECO:0000313" key="7">
    <source>
        <dbReference type="EMBL" id="KAJ8990117.1"/>
    </source>
</evidence>
<comment type="caution">
    <text evidence="7">The sequence shown here is derived from an EMBL/GenBank/DDBJ whole genome shotgun (WGS) entry which is preliminary data.</text>
</comment>
<dbReference type="Proteomes" id="UP001161757">
    <property type="component" value="Unassembled WGS sequence"/>
</dbReference>
<dbReference type="AlphaFoldDB" id="A0AAN6EUL9"/>
<evidence type="ECO:0000313" key="8">
    <source>
        <dbReference type="Proteomes" id="UP001161757"/>
    </source>
</evidence>
<evidence type="ECO:0000256" key="1">
    <source>
        <dbReference type="ARBA" id="ARBA00004141"/>
    </source>
</evidence>
<evidence type="ECO:0000256" key="3">
    <source>
        <dbReference type="ARBA" id="ARBA00022989"/>
    </source>
</evidence>
<evidence type="ECO:0000256" key="5">
    <source>
        <dbReference type="SAM" id="Phobius"/>
    </source>
</evidence>
<evidence type="ECO:0000256" key="2">
    <source>
        <dbReference type="ARBA" id="ARBA00022692"/>
    </source>
</evidence>
<feature type="transmembrane region" description="Helical" evidence="5">
    <location>
        <begin position="248"/>
        <end position="265"/>
    </location>
</feature>
<protein>
    <recommendedName>
        <fullName evidence="6">Integral membrane bound transporter domain-containing protein</fullName>
    </recommendedName>
</protein>
<keyword evidence="4 5" id="KW-0472">Membrane</keyword>
<organism evidence="7 8">
    <name type="scientific">Exophiala dermatitidis</name>
    <name type="common">Black yeast-like fungus</name>
    <name type="synonym">Wangiella dermatitidis</name>
    <dbReference type="NCBI Taxonomy" id="5970"/>
    <lineage>
        <taxon>Eukaryota</taxon>
        <taxon>Fungi</taxon>
        <taxon>Dikarya</taxon>
        <taxon>Ascomycota</taxon>
        <taxon>Pezizomycotina</taxon>
        <taxon>Eurotiomycetes</taxon>
        <taxon>Chaetothyriomycetidae</taxon>
        <taxon>Chaetothyriales</taxon>
        <taxon>Herpotrichiellaceae</taxon>
        <taxon>Exophiala</taxon>
    </lineage>
</organism>
<proteinExistence type="predicted"/>
<feature type="transmembrane region" description="Helical" evidence="5">
    <location>
        <begin position="316"/>
        <end position="341"/>
    </location>
</feature>
<keyword evidence="3 5" id="KW-1133">Transmembrane helix</keyword>
<gene>
    <name evidence="7" type="ORF">HRR80_005612</name>
</gene>
<keyword evidence="2 5" id="KW-0812">Transmembrane</keyword>